<evidence type="ECO:0000313" key="8">
    <source>
        <dbReference type="EMBL" id="TDY58018.1"/>
    </source>
</evidence>
<evidence type="ECO:0000256" key="3">
    <source>
        <dbReference type="ARBA" id="ARBA00022475"/>
    </source>
</evidence>
<evidence type="ECO:0000256" key="4">
    <source>
        <dbReference type="ARBA" id="ARBA00022692"/>
    </source>
</evidence>
<evidence type="ECO:0000256" key="6">
    <source>
        <dbReference type="ARBA" id="ARBA00023136"/>
    </source>
</evidence>
<evidence type="ECO:0000256" key="5">
    <source>
        <dbReference type="ARBA" id="ARBA00022989"/>
    </source>
</evidence>
<comment type="similarity">
    <text evidence="2">Belongs to the UPF0718 family.</text>
</comment>
<comment type="caution">
    <text evidence="8">The sequence shown here is derived from an EMBL/GenBank/DDBJ whole genome shotgun (WGS) entry which is preliminary data.</text>
</comment>
<reference evidence="8 9" key="1">
    <citation type="submission" date="2019-03" db="EMBL/GenBank/DDBJ databases">
        <title>Genomic Encyclopedia of Type Strains, Phase IV (KMG-IV): sequencing the most valuable type-strain genomes for metagenomic binning, comparative biology and taxonomic classification.</title>
        <authorList>
            <person name="Goeker M."/>
        </authorList>
    </citation>
    <scope>NUCLEOTIDE SEQUENCE [LARGE SCALE GENOMIC DNA]</scope>
    <source>
        <strain evidence="8 9">DSM 25964</strain>
    </source>
</reference>
<feature type="transmembrane region" description="Helical" evidence="7">
    <location>
        <begin position="139"/>
        <end position="159"/>
    </location>
</feature>
<evidence type="ECO:0000256" key="1">
    <source>
        <dbReference type="ARBA" id="ARBA00004651"/>
    </source>
</evidence>
<gene>
    <name evidence="8" type="ORF">C8D99_11536</name>
</gene>
<dbReference type="Pfam" id="PF03773">
    <property type="entry name" value="ArsP_1"/>
    <property type="match status" value="1"/>
</dbReference>
<comment type="subcellular location">
    <subcellularLocation>
        <location evidence="1">Cell membrane</location>
        <topology evidence="1">Multi-pass membrane protein</topology>
    </subcellularLocation>
</comment>
<feature type="transmembrane region" description="Helical" evidence="7">
    <location>
        <begin position="38"/>
        <end position="59"/>
    </location>
</feature>
<proteinExistence type="inferred from homology"/>
<keyword evidence="6 7" id="KW-0472">Membrane</keyword>
<dbReference type="GO" id="GO:0005886">
    <property type="term" value="C:plasma membrane"/>
    <property type="evidence" value="ECO:0007669"/>
    <property type="project" value="UniProtKB-SubCell"/>
</dbReference>
<sequence>MDMKKTLKRWRAALVSLAVALPLGILFPEAGERALGLLGINVATILGILPPVFILLGLFDAWIPRERVAPRLGEGSGARGIVLAVLLGAGSAGPLYIAFPVAEVMLRKGASLRNVFIFLGSWSTMRVPMILFEIQNMGYVFGLSRYGASLAGILAMGYLTDRFLGQDEKTRLLSRFGEEDPPFKSGPSFQ</sequence>
<dbReference type="InterPro" id="IPR005524">
    <property type="entry name" value="DUF318"/>
</dbReference>
<evidence type="ECO:0000313" key="9">
    <source>
        <dbReference type="Proteomes" id="UP000295066"/>
    </source>
</evidence>
<dbReference type="Proteomes" id="UP000295066">
    <property type="component" value="Unassembled WGS sequence"/>
</dbReference>
<organism evidence="8 9">
    <name type="scientific">Aminivibrio pyruvatiphilus</name>
    <dbReference type="NCBI Taxonomy" id="1005740"/>
    <lineage>
        <taxon>Bacteria</taxon>
        <taxon>Thermotogati</taxon>
        <taxon>Synergistota</taxon>
        <taxon>Synergistia</taxon>
        <taxon>Synergistales</taxon>
        <taxon>Aminobacteriaceae</taxon>
        <taxon>Aminivibrio</taxon>
    </lineage>
</organism>
<keyword evidence="5 7" id="KW-1133">Transmembrane helix</keyword>
<keyword evidence="9" id="KW-1185">Reference proteome</keyword>
<dbReference type="AlphaFoldDB" id="A0A4R8M5Q0"/>
<feature type="transmembrane region" description="Helical" evidence="7">
    <location>
        <begin position="80"/>
        <end position="99"/>
    </location>
</feature>
<accession>A0A4R8M5Q0</accession>
<evidence type="ECO:0000256" key="7">
    <source>
        <dbReference type="SAM" id="Phobius"/>
    </source>
</evidence>
<name>A0A4R8M5Q0_9BACT</name>
<keyword evidence="3" id="KW-1003">Cell membrane</keyword>
<keyword evidence="4 7" id="KW-0812">Transmembrane</keyword>
<evidence type="ECO:0000256" key="2">
    <source>
        <dbReference type="ARBA" id="ARBA00006386"/>
    </source>
</evidence>
<protein>
    <submittedName>
        <fullName evidence="8">Putative permease</fullName>
    </submittedName>
</protein>
<dbReference type="EMBL" id="SORI01000015">
    <property type="protein sequence ID" value="TDY58018.1"/>
    <property type="molecule type" value="Genomic_DNA"/>
</dbReference>